<dbReference type="InterPro" id="IPR050951">
    <property type="entry name" value="Retrovirus_Pol_polyprotein"/>
</dbReference>
<evidence type="ECO:0000259" key="2">
    <source>
        <dbReference type="Pfam" id="PF00078"/>
    </source>
</evidence>
<dbReference type="GO" id="GO:0071897">
    <property type="term" value="P:DNA biosynthetic process"/>
    <property type="evidence" value="ECO:0007669"/>
    <property type="project" value="UniProtKB-ARBA"/>
</dbReference>
<evidence type="ECO:0000313" key="4">
    <source>
        <dbReference type="RefSeq" id="XP_018494212.1"/>
    </source>
</evidence>
<dbReference type="Proteomes" id="UP000694867">
    <property type="component" value="Unplaced"/>
</dbReference>
<evidence type="ECO:0000313" key="3">
    <source>
        <dbReference type="Proteomes" id="UP000694867"/>
    </source>
</evidence>
<proteinExistence type="predicted"/>
<feature type="region of interest" description="Disordered" evidence="1">
    <location>
        <begin position="309"/>
        <end position="333"/>
    </location>
</feature>
<dbReference type="PANTHER" id="PTHR37984:SF5">
    <property type="entry name" value="PROTEIN NYNRIN-LIKE"/>
    <property type="match status" value="1"/>
</dbReference>
<keyword evidence="3" id="KW-1185">Reference proteome</keyword>
<accession>A0AAJ7L543</accession>
<dbReference type="GeneID" id="108863945"/>
<dbReference type="InterPro" id="IPR043502">
    <property type="entry name" value="DNA/RNA_pol_sf"/>
</dbReference>
<feature type="domain" description="Reverse transcriptase" evidence="2">
    <location>
        <begin position="186"/>
        <end position="299"/>
    </location>
</feature>
<dbReference type="InterPro" id="IPR043128">
    <property type="entry name" value="Rev_trsase/Diguanyl_cyclase"/>
</dbReference>
<reference evidence="4" key="1">
    <citation type="submission" date="2025-08" db="UniProtKB">
        <authorList>
            <consortium name="RefSeq"/>
        </authorList>
    </citation>
    <scope>IDENTIFICATION</scope>
</reference>
<name>A0AAJ7L543_9ACAR</name>
<gene>
    <name evidence="4" type="primary">LOC108863945</name>
</gene>
<dbReference type="Gene3D" id="3.30.70.270">
    <property type="match status" value="1"/>
</dbReference>
<dbReference type="AlphaFoldDB" id="A0AAJ7L543"/>
<dbReference type="KEGG" id="goe:108863945"/>
<feature type="compositionally biased region" description="Basic and acidic residues" evidence="1">
    <location>
        <begin position="309"/>
        <end position="320"/>
    </location>
</feature>
<organism evidence="3 4">
    <name type="scientific">Galendromus occidentalis</name>
    <name type="common">western predatory mite</name>
    <dbReference type="NCBI Taxonomy" id="34638"/>
    <lineage>
        <taxon>Eukaryota</taxon>
        <taxon>Metazoa</taxon>
        <taxon>Ecdysozoa</taxon>
        <taxon>Arthropoda</taxon>
        <taxon>Chelicerata</taxon>
        <taxon>Arachnida</taxon>
        <taxon>Acari</taxon>
        <taxon>Parasitiformes</taxon>
        <taxon>Mesostigmata</taxon>
        <taxon>Gamasina</taxon>
        <taxon>Phytoseioidea</taxon>
        <taxon>Phytoseiidae</taxon>
        <taxon>Typhlodrominae</taxon>
        <taxon>Galendromus</taxon>
    </lineage>
</organism>
<dbReference type="RefSeq" id="XP_018494212.1">
    <property type="nucleotide sequence ID" value="XM_018638696.1"/>
</dbReference>
<protein>
    <submittedName>
        <fullName evidence="4">Uncharacterized protein K02A2.6-like</fullName>
    </submittedName>
</protein>
<dbReference type="Gene3D" id="3.10.10.10">
    <property type="entry name" value="HIV Type 1 Reverse Transcriptase, subunit A, domain 1"/>
    <property type="match status" value="1"/>
</dbReference>
<evidence type="ECO:0000256" key="1">
    <source>
        <dbReference type="SAM" id="MobiDB-lite"/>
    </source>
</evidence>
<sequence length="333" mass="36689">MPRTQPGLSVQKACLSKADPDQMNSIVFSTLCSENEAFPDGRPIEVKGFFIATLATIPGSGKKKSTRVEDRIVVFATETGDLLGGNVPYALDLLSTSPSVELAQVNLNTEGLKSKFPKLFETSLGLCTKTEVELLLKPDASPVCLPARPLVMPVRELVDQELDRLVNNGTLCRVDSSDWAAPIVVVRKANGQIRMCADYSTGLNEALQDVDYPLPNMEEIMAKFSGNTVFTQLDLADAYLQLPLCTASRVLTTINTHRGLFQYHRLVFGLKTAPAIFQRTIEQTLAGLDGVLVYLDDIVREFQGNLKKARDGREDGDRKIARTHRQTSNMRKS</sequence>
<dbReference type="CDD" id="cd01647">
    <property type="entry name" value="RT_LTR"/>
    <property type="match status" value="1"/>
</dbReference>
<dbReference type="SUPFAM" id="SSF56672">
    <property type="entry name" value="DNA/RNA polymerases"/>
    <property type="match status" value="1"/>
</dbReference>
<dbReference type="Pfam" id="PF00078">
    <property type="entry name" value="RVT_1"/>
    <property type="match status" value="1"/>
</dbReference>
<feature type="compositionally biased region" description="Basic residues" evidence="1">
    <location>
        <begin position="321"/>
        <end position="333"/>
    </location>
</feature>
<dbReference type="InterPro" id="IPR000477">
    <property type="entry name" value="RT_dom"/>
</dbReference>
<dbReference type="PANTHER" id="PTHR37984">
    <property type="entry name" value="PROTEIN CBG26694"/>
    <property type="match status" value="1"/>
</dbReference>